<keyword evidence="7 9" id="KW-1133">Transmembrane helix</keyword>
<comment type="similarity">
    <text evidence="2">Belongs to the oligopeptide OPT transporter family.</text>
</comment>
<dbReference type="EMBL" id="AYSA01000307">
    <property type="protein sequence ID" value="ESZ93541.1"/>
    <property type="molecule type" value="Genomic_DNA"/>
</dbReference>
<dbReference type="GO" id="GO:0016020">
    <property type="term" value="C:membrane"/>
    <property type="evidence" value="ECO:0007669"/>
    <property type="project" value="UniProtKB-SubCell"/>
</dbReference>
<evidence type="ECO:0000313" key="10">
    <source>
        <dbReference type="EMBL" id="ESZ93541.1"/>
    </source>
</evidence>
<accession>W9CCF0</accession>
<organism evidence="10 11">
    <name type="scientific">Sclerotinia borealis (strain F-4128)</name>
    <dbReference type="NCBI Taxonomy" id="1432307"/>
    <lineage>
        <taxon>Eukaryota</taxon>
        <taxon>Fungi</taxon>
        <taxon>Dikarya</taxon>
        <taxon>Ascomycota</taxon>
        <taxon>Pezizomycotina</taxon>
        <taxon>Leotiomycetes</taxon>
        <taxon>Helotiales</taxon>
        <taxon>Sclerotiniaceae</taxon>
        <taxon>Sclerotinia</taxon>
    </lineage>
</organism>
<proteinExistence type="inferred from homology"/>
<evidence type="ECO:0000256" key="4">
    <source>
        <dbReference type="ARBA" id="ARBA00022692"/>
    </source>
</evidence>
<evidence type="ECO:0000256" key="2">
    <source>
        <dbReference type="ARBA" id="ARBA00008807"/>
    </source>
</evidence>
<evidence type="ECO:0000256" key="8">
    <source>
        <dbReference type="ARBA" id="ARBA00023136"/>
    </source>
</evidence>
<evidence type="ECO:0000256" key="5">
    <source>
        <dbReference type="ARBA" id="ARBA00022856"/>
    </source>
</evidence>
<dbReference type="HOGENOM" id="CLU_752624_0_0_1"/>
<keyword evidence="4 9" id="KW-0812">Transmembrane</keyword>
<keyword evidence="3" id="KW-0813">Transport</keyword>
<evidence type="ECO:0000256" key="7">
    <source>
        <dbReference type="ARBA" id="ARBA00022989"/>
    </source>
</evidence>
<dbReference type="OrthoDB" id="9986677at2759"/>
<evidence type="ECO:0000256" key="3">
    <source>
        <dbReference type="ARBA" id="ARBA00022448"/>
    </source>
</evidence>
<comment type="caution">
    <text evidence="10">The sequence shown here is derived from an EMBL/GenBank/DDBJ whole genome shotgun (WGS) entry which is preliminary data.</text>
</comment>
<evidence type="ECO:0008006" key="12">
    <source>
        <dbReference type="Google" id="ProtNLM"/>
    </source>
</evidence>
<dbReference type="Proteomes" id="UP000019487">
    <property type="component" value="Unassembled WGS sequence"/>
</dbReference>
<dbReference type="GO" id="GO:0035673">
    <property type="term" value="F:oligopeptide transmembrane transporter activity"/>
    <property type="evidence" value="ECO:0007669"/>
    <property type="project" value="InterPro"/>
</dbReference>
<dbReference type="InterPro" id="IPR004648">
    <property type="entry name" value="Oligpept_transpt"/>
</dbReference>
<evidence type="ECO:0000313" key="11">
    <source>
        <dbReference type="Proteomes" id="UP000019487"/>
    </source>
</evidence>
<evidence type="ECO:0000256" key="6">
    <source>
        <dbReference type="ARBA" id="ARBA00022927"/>
    </source>
</evidence>
<reference evidence="10 11" key="1">
    <citation type="journal article" date="2014" name="Genome Announc.">
        <title>Draft genome sequence of Sclerotinia borealis, a psychrophilic plant pathogenic fungus.</title>
        <authorList>
            <person name="Mardanov A.V."/>
            <person name="Beletsky A.V."/>
            <person name="Kadnikov V.V."/>
            <person name="Ignatov A.N."/>
            <person name="Ravin N.V."/>
        </authorList>
    </citation>
    <scope>NUCLEOTIDE SEQUENCE [LARGE SCALE GENOMIC DNA]</scope>
    <source>
        <strain evidence="11">F-4157</strain>
    </source>
</reference>
<evidence type="ECO:0000256" key="9">
    <source>
        <dbReference type="SAM" id="Phobius"/>
    </source>
</evidence>
<evidence type="ECO:0000256" key="1">
    <source>
        <dbReference type="ARBA" id="ARBA00004141"/>
    </source>
</evidence>
<dbReference type="InterPro" id="IPR004813">
    <property type="entry name" value="OPT"/>
</dbReference>
<dbReference type="PANTHER" id="PTHR22601">
    <property type="entry name" value="ISP4 LIKE PROTEIN"/>
    <property type="match status" value="1"/>
</dbReference>
<keyword evidence="5" id="KW-0571">Peptide transport</keyword>
<keyword evidence="11" id="KW-1185">Reference proteome</keyword>
<dbReference type="AlphaFoldDB" id="W9CCF0"/>
<dbReference type="Pfam" id="PF03169">
    <property type="entry name" value="OPT"/>
    <property type="match status" value="1"/>
</dbReference>
<gene>
    <name evidence="10" type="ORF">SBOR_6083</name>
</gene>
<keyword evidence="8 9" id="KW-0472">Membrane</keyword>
<dbReference type="GO" id="GO:0015031">
    <property type="term" value="P:protein transport"/>
    <property type="evidence" value="ECO:0007669"/>
    <property type="project" value="UniProtKB-KW"/>
</dbReference>
<feature type="transmembrane region" description="Helical" evidence="9">
    <location>
        <begin position="187"/>
        <end position="205"/>
    </location>
</feature>
<name>W9CCF0_SCLBF</name>
<keyword evidence="6" id="KW-0653">Protein transport</keyword>
<comment type="subcellular location">
    <subcellularLocation>
        <location evidence="1">Membrane</location>
        <topology evidence="1">Multi-pass membrane protein</topology>
    </subcellularLocation>
</comment>
<protein>
    <recommendedName>
        <fullName evidence="12">Oligopeptide transporter</fullName>
    </recommendedName>
</protein>
<sequence length="368" mass="41110">MHEDSSTQYRFMRSQHGLLGVGPLAGIALGKSGLTGWDGMGSCVVLMFEGWECSVCGGDHVLGFTSLAGTITSFLVRPLIDLHACMSSLKQEKSAGPTNPGTDVKERLLQWGWFTYLSIHRQQAYSEINPNYPEDSKKSKILDSGSFDDDDVYTVNAAENSPYPLAEIRAAVKNYDEDVPANNIRTWIIGMLIVVFGASMNTLSLLRSPSISLGSLIAQIITWSLVHVMDGLKTKVMPKSPFQHDWFEIEMVVESCTVQYQGAFHHCRHVRLSRSYSMIWPANLVSVTLMNAMYKNNEKSDPIVFVGKIHRYRWFAYVKVTAGAFYWDFVPGFLAQFLSVFTFATLIAPNNVVVNQLFGGSTVFRSFH</sequence>